<dbReference type="InterPro" id="IPR009057">
    <property type="entry name" value="Homeodomain-like_sf"/>
</dbReference>
<dbReference type="EMBL" id="DXBN01000129">
    <property type="protein sequence ID" value="HIZ53433.1"/>
    <property type="molecule type" value="Genomic_DNA"/>
</dbReference>
<evidence type="ECO:0000313" key="6">
    <source>
        <dbReference type="Proteomes" id="UP000824063"/>
    </source>
</evidence>
<gene>
    <name evidence="5" type="ORF">IAA20_05785</name>
</gene>
<dbReference type="PANTHER" id="PTHR43280">
    <property type="entry name" value="ARAC-FAMILY TRANSCRIPTIONAL REGULATOR"/>
    <property type="match status" value="1"/>
</dbReference>
<proteinExistence type="predicted"/>
<protein>
    <submittedName>
        <fullName evidence="5">Helix-turn-helix transcriptional regulator</fullName>
    </submittedName>
</protein>
<dbReference type="InterPro" id="IPR020449">
    <property type="entry name" value="Tscrpt_reg_AraC-type_HTH"/>
</dbReference>
<keyword evidence="2" id="KW-0238">DNA-binding</keyword>
<dbReference type="Pfam" id="PF12833">
    <property type="entry name" value="HTH_18"/>
    <property type="match status" value="1"/>
</dbReference>
<dbReference type="SMART" id="SM00342">
    <property type="entry name" value="HTH_ARAC"/>
    <property type="match status" value="1"/>
</dbReference>
<comment type="caution">
    <text evidence="5">The sequence shown here is derived from an EMBL/GenBank/DDBJ whole genome shotgun (WGS) entry which is preliminary data.</text>
</comment>
<dbReference type="InterPro" id="IPR018060">
    <property type="entry name" value="HTH_AraC"/>
</dbReference>
<keyword evidence="1" id="KW-0805">Transcription regulation</keyword>
<dbReference type="SUPFAM" id="SSF46689">
    <property type="entry name" value="Homeodomain-like"/>
    <property type="match status" value="2"/>
</dbReference>
<evidence type="ECO:0000256" key="3">
    <source>
        <dbReference type="ARBA" id="ARBA00023163"/>
    </source>
</evidence>
<dbReference type="PROSITE" id="PS01124">
    <property type="entry name" value="HTH_ARAC_FAMILY_2"/>
    <property type="match status" value="1"/>
</dbReference>
<dbReference type="PRINTS" id="PR00032">
    <property type="entry name" value="HTHARAC"/>
</dbReference>
<dbReference type="GO" id="GO:0003700">
    <property type="term" value="F:DNA-binding transcription factor activity"/>
    <property type="evidence" value="ECO:0007669"/>
    <property type="project" value="InterPro"/>
</dbReference>
<dbReference type="InterPro" id="IPR018062">
    <property type="entry name" value="HTH_AraC-typ_CS"/>
</dbReference>
<dbReference type="PANTHER" id="PTHR43280:SF2">
    <property type="entry name" value="HTH-TYPE TRANSCRIPTIONAL REGULATOR EXSA"/>
    <property type="match status" value="1"/>
</dbReference>
<organism evidence="5 6">
    <name type="scientific">Candidatus Enterococcus avicola</name>
    <dbReference type="NCBI Taxonomy" id="2838561"/>
    <lineage>
        <taxon>Bacteria</taxon>
        <taxon>Bacillati</taxon>
        <taxon>Bacillota</taxon>
        <taxon>Bacilli</taxon>
        <taxon>Lactobacillales</taxon>
        <taxon>Enterococcaceae</taxon>
        <taxon>Enterococcus</taxon>
    </lineage>
</organism>
<keyword evidence="3" id="KW-0804">Transcription</keyword>
<dbReference type="AlphaFoldDB" id="A0A9D2F7H0"/>
<accession>A0A9D2F7H0</accession>
<evidence type="ECO:0000256" key="2">
    <source>
        <dbReference type="ARBA" id="ARBA00023125"/>
    </source>
</evidence>
<reference evidence="5" key="2">
    <citation type="submission" date="2021-04" db="EMBL/GenBank/DDBJ databases">
        <authorList>
            <person name="Gilroy R."/>
        </authorList>
    </citation>
    <scope>NUCLEOTIDE SEQUENCE</scope>
    <source>
        <strain evidence="5">CHK172-16539</strain>
    </source>
</reference>
<feature type="domain" description="HTH araC/xylS-type" evidence="4">
    <location>
        <begin position="168"/>
        <end position="267"/>
    </location>
</feature>
<name>A0A9D2F7H0_9ENTE</name>
<dbReference type="Gene3D" id="1.10.10.60">
    <property type="entry name" value="Homeodomain-like"/>
    <property type="match status" value="2"/>
</dbReference>
<dbReference type="PROSITE" id="PS00041">
    <property type="entry name" value="HTH_ARAC_FAMILY_1"/>
    <property type="match status" value="1"/>
</dbReference>
<evidence type="ECO:0000256" key="1">
    <source>
        <dbReference type="ARBA" id="ARBA00023015"/>
    </source>
</evidence>
<sequence length="268" mass="31731">MTVYFNLSNPKLPFSIESIGNHWDQVSLQRMKGYPLYHWLQKEKGIGEIWIENQKIRLNILNIGEGILIAPFVAHAYYPITKDWQTNFATFDGNLKQHFNDILANQTFILVKNSEHFSFTHNIQKMITAFEKEPEQFSLSVLCYQFLLKLGQYYEPIENDELFKKYIQPSLTEIQEHYTEAITVTQLAQNRYISPQYFSRVFKKFMGQSPYQYLTDYRIRQAKELLINKPELSIQQIAIKVGFDSTSQFIDLFKKRTGYTPKKFRGLY</sequence>
<evidence type="ECO:0000313" key="5">
    <source>
        <dbReference type="EMBL" id="HIZ53433.1"/>
    </source>
</evidence>
<dbReference type="GO" id="GO:0043565">
    <property type="term" value="F:sequence-specific DNA binding"/>
    <property type="evidence" value="ECO:0007669"/>
    <property type="project" value="InterPro"/>
</dbReference>
<reference evidence="5" key="1">
    <citation type="journal article" date="2021" name="PeerJ">
        <title>Extensive microbial diversity within the chicken gut microbiome revealed by metagenomics and culture.</title>
        <authorList>
            <person name="Gilroy R."/>
            <person name="Ravi A."/>
            <person name="Getino M."/>
            <person name="Pursley I."/>
            <person name="Horton D.L."/>
            <person name="Alikhan N.F."/>
            <person name="Baker D."/>
            <person name="Gharbi K."/>
            <person name="Hall N."/>
            <person name="Watson M."/>
            <person name="Adriaenssens E.M."/>
            <person name="Foster-Nyarko E."/>
            <person name="Jarju S."/>
            <person name="Secka A."/>
            <person name="Antonio M."/>
            <person name="Oren A."/>
            <person name="Chaudhuri R.R."/>
            <person name="La Ragione R."/>
            <person name="Hildebrand F."/>
            <person name="Pallen M.J."/>
        </authorList>
    </citation>
    <scope>NUCLEOTIDE SEQUENCE</scope>
    <source>
        <strain evidence="5">CHK172-16539</strain>
    </source>
</reference>
<dbReference type="Proteomes" id="UP000824063">
    <property type="component" value="Unassembled WGS sequence"/>
</dbReference>
<evidence type="ECO:0000259" key="4">
    <source>
        <dbReference type="PROSITE" id="PS01124"/>
    </source>
</evidence>